<proteinExistence type="predicted"/>
<dbReference type="GO" id="GO:0006281">
    <property type="term" value="P:DNA repair"/>
    <property type="evidence" value="ECO:0007669"/>
    <property type="project" value="InterPro"/>
</dbReference>
<dbReference type="RefSeq" id="WP_269308742.1">
    <property type="nucleotide sequence ID" value="NZ_CP098242.1"/>
</dbReference>
<gene>
    <name evidence="1" type="ORF">NB640_10970</name>
</gene>
<dbReference type="Pfam" id="PF05866">
    <property type="entry name" value="RusA"/>
    <property type="match status" value="1"/>
</dbReference>
<dbReference type="Gene3D" id="3.30.1330.70">
    <property type="entry name" value="Holliday junction resolvase RusA"/>
    <property type="match status" value="1"/>
</dbReference>
<dbReference type="GO" id="GO:0000287">
    <property type="term" value="F:magnesium ion binding"/>
    <property type="evidence" value="ECO:0007669"/>
    <property type="project" value="InterPro"/>
</dbReference>
<protein>
    <submittedName>
        <fullName evidence="1">RusA family crossover junction endodeoxyribonuclease</fullName>
    </submittedName>
</protein>
<reference evidence="1" key="1">
    <citation type="journal article" date="2022" name="Front. Microbiol.">
        <title>New perspectives on an old grouping: The genomic and phenotypic variability of Oxalobacter formigenes and the implications for calcium oxalate stone prevention.</title>
        <authorList>
            <person name="Chmiel J.A."/>
            <person name="Carr C."/>
            <person name="Stuivenberg G.A."/>
            <person name="Venema R."/>
            <person name="Chanyi R.M."/>
            <person name="Al K.F."/>
            <person name="Giguere D."/>
            <person name="Say H."/>
            <person name="Akouris P.P."/>
            <person name="Dominguez Romero S.A."/>
            <person name="Kwong A."/>
            <person name="Tai V."/>
            <person name="Koval S.F."/>
            <person name="Razvi H."/>
            <person name="Bjazevic J."/>
            <person name="Burton J.P."/>
        </authorList>
    </citation>
    <scope>NUCLEOTIDE SEQUENCE</scope>
    <source>
        <strain evidence="1">WoOx3</strain>
    </source>
</reference>
<evidence type="ECO:0000313" key="1">
    <source>
        <dbReference type="EMBL" id="WAW09736.1"/>
    </source>
</evidence>
<organism evidence="1 2">
    <name type="scientific">Oxalobacter vibrioformis</name>
    <dbReference type="NCBI Taxonomy" id="933080"/>
    <lineage>
        <taxon>Bacteria</taxon>
        <taxon>Pseudomonadati</taxon>
        <taxon>Pseudomonadota</taxon>
        <taxon>Betaproteobacteria</taxon>
        <taxon>Burkholderiales</taxon>
        <taxon>Oxalobacteraceae</taxon>
        <taxon>Oxalobacter</taxon>
    </lineage>
</organism>
<dbReference type="KEGG" id="ovb:NB640_10970"/>
<keyword evidence="2" id="KW-1185">Reference proteome</keyword>
<dbReference type="SUPFAM" id="SSF103084">
    <property type="entry name" value="Holliday junction resolvase RusA"/>
    <property type="match status" value="1"/>
</dbReference>
<sequence>MIVLSLPLPVAAESYWKRFVPKGAKMPKISVSREGRMYRELVKNVARQAGVSTPLAGRVSLSYVLYPKRPNDWREYFRRDPECWDDMVKCESLDSVGRVLVDALRGVAFENDRRIRKIEAERAVPDGHPRVEIRIEKLAGELEKRRSVEEVHETRHGMAYFYPPGTIVATPSGRQAVVLRYLHGTGKADTFERAICRYLDSTSERECVTLQPRFLRRIS</sequence>
<dbReference type="GO" id="GO:0006310">
    <property type="term" value="P:DNA recombination"/>
    <property type="evidence" value="ECO:0007669"/>
    <property type="project" value="InterPro"/>
</dbReference>
<accession>A0A9E9P439</accession>
<dbReference type="InterPro" id="IPR008822">
    <property type="entry name" value="Endonuclease_RusA-like"/>
</dbReference>
<dbReference type="AlphaFoldDB" id="A0A9E9P439"/>
<dbReference type="EMBL" id="CP098242">
    <property type="protein sequence ID" value="WAW09736.1"/>
    <property type="molecule type" value="Genomic_DNA"/>
</dbReference>
<name>A0A9E9P439_9BURK</name>
<dbReference type="Proteomes" id="UP001156215">
    <property type="component" value="Chromosome"/>
</dbReference>
<dbReference type="InterPro" id="IPR036614">
    <property type="entry name" value="RusA-like_sf"/>
</dbReference>
<evidence type="ECO:0000313" key="2">
    <source>
        <dbReference type="Proteomes" id="UP001156215"/>
    </source>
</evidence>